<dbReference type="GO" id="GO:0005524">
    <property type="term" value="F:ATP binding"/>
    <property type="evidence" value="ECO:0007669"/>
    <property type="project" value="UniProtKB-UniRule"/>
</dbReference>
<keyword evidence="2 10" id="KW-0963">Cytoplasm</keyword>
<dbReference type="PRINTS" id="PR00830">
    <property type="entry name" value="ENDOLAPTASE"/>
</dbReference>
<dbReference type="InterPro" id="IPR027065">
    <property type="entry name" value="Lon_Prtase"/>
</dbReference>
<dbReference type="PANTHER" id="PTHR10046">
    <property type="entry name" value="ATP DEPENDENT LON PROTEASE FAMILY MEMBER"/>
    <property type="match status" value="1"/>
</dbReference>
<dbReference type="Pfam" id="PF22667">
    <property type="entry name" value="Lon_lid"/>
    <property type="match status" value="1"/>
</dbReference>
<feature type="domain" description="Lon N-terminal" evidence="17">
    <location>
        <begin position="60"/>
        <end position="260"/>
    </location>
</feature>
<dbReference type="GO" id="GO:0006515">
    <property type="term" value="P:protein quality control for misfolded or incompletely synthesized proteins"/>
    <property type="evidence" value="ECO:0007669"/>
    <property type="project" value="UniProtKB-UniRule"/>
</dbReference>
<dbReference type="SUPFAM" id="SSF52540">
    <property type="entry name" value="P-loop containing nucleoside triphosphate hydrolases"/>
    <property type="match status" value="1"/>
</dbReference>
<dbReference type="PROSITE" id="PS51787">
    <property type="entry name" value="LON_N"/>
    <property type="match status" value="1"/>
</dbReference>
<evidence type="ECO:0000256" key="15">
    <source>
        <dbReference type="RuleBase" id="RU000591"/>
    </source>
</evidence>
<feature type="domain" description="Lon proteolytic" evidence="16">
    <location>
        <begin position="651"/>
        <end position="833"/>
    </location>
</feature>
<dbReference type="Gene3D" id="2.30.130.40">
    <property type="entry name" value="LON domain-like"/>
    <property type="match status" value="1"/>
</dbReference>
<dbReference type="GO" id="GO:0004252">
    <property type="term" value="F:serine-type endopeptidase activity"/>
    <property type="evidence" value="ECO:0007669"/>
    <property type="project" value="UniProtKB-UniRule"/>
</dbReference>
<dbReference type="NCBIfam" id="TIGR00763">
    <property type="entry name" value="lon"/>
    <property type="match status" value="1"/>
</dbReference>
<keyword evidence="7 10" id="KW-0067">ATP-binding</keyword>
<dbReference type="GO" id="GO:0016887">
    <property type="term" value="F:ATP hydrolysis activity"/>
    <property type="evidence" value="ECO:0007669"/>
    <property type="project" value="UniProtKB-UniRule"/>
</dbReference>
<comment type="subunit">
    <text evidence="10 11">Homohexamer. Organized in a ring with a central cavity.</text>
</comment>
<keyword evidence="5 10" id="KW-0378">Hydrolase</keyword>
<evidence type="ECO:0000313" key="18">
    <source>
        <dbReference type="EMBL" id="SUB85357.1"/>
    </source>
</evidence>
<evidence type="ECO:0000259" key="17">
    <source>
        <dbReference type="PROSITE" id="PS51787"/>
    </source>
</evidence>
<dbReference type="GO" id="GO:0005737">
    <property type="term" value="C:cytoplasm"/>
    <property type="evidence" value="ECO:0007669"/>
    <property type="project" value="UniProtKB-SubCell"/>
</dbReference>
<dbReference type="Pfam" id="PF02190">
    <property type="entry name" value="LON_substr_bdg"/>
    <property type="match status" value="1"/>
</dbReference>
<dbReference type="Proteomes" id="UP000254072">
    <property type="component" value="Unassembled WGS sequence"/>
</dbReference>
<protein>
    <recommendedName>
        <fullName evidence="10 11">Lon protease</fullName>
        <ecNumber evidence="10 11">3.4.21.53</ecNumber>
    </recommendedName>
    <alternativeName>
        <fullName evidence="10">ATP-dependent protease La</fullName>
    </alternativeName>
</protein>
<dbReference type="Gene3D" id="1.20.58.1480">
    <property type="match status" value="1"/>
</dbReference>
<evidence type="ECO:0000256" key="10">
    <source>
        <dbReference type="HAMAP-Rule" id="MF_01973"/>
    </source>
</evidence>
<comment type="similarity">
    <text evidence="10 11 14 15">Belongs to the peptidase S16 family.</text>
</comment>
<dbReference type="InterPro" id="IPR027543">
    <property type="entry name" value="Lon_bac"/>
</dbReference>
<dbReference type="SMART" id="SM00464">
    <property type="entry name" value="LON"/>
    <property type="match status" value="1"/>
</dbReference>
<dbReference type="SUPFAM" id="SSF88697">
    <property type="entry name" value="PUA domain-like"/>
    <property type="match status" value="1"/>
</dbReference>
<comment type="catalytic activity">
    <reaction evidence="9 10 11 14">
        <text>Hydrolysis of proteins in presence of ATP.</text>
        <dbReference type="EC" id="3.4.21.53"/>
    </reaction>
</comment>
<dbReference type="Gene3D" id="3.30.230.10">
    <property type="match status" value="1"/>
</dbReference>
<dbReference type="EC" id="3.4.21.53" evidence="10 11"/>
<dbReference type="FunFam" id="3.40.50.300:FF:000021">
    <property type="entry name" value="Lon protease homolog"/>
    <property type="match status" value="1"/>
</dbReference>
<dbReference type="PROSITE" id="PS51786">
    <property type="entry name" value="LON_PROTEOLYTIC"/>
    <property type="match status" value="1"/>
</dbReference>
<dbReference type="SMART" id="SM00382">
    <property type="entry name" value="AAA"/>
    <property type="match status" value="1"/>
</dbReference>
<evidence type="ECO:0000259" key="16">
    <source>
        <dbReference type="PROSITE" id="PS51786"/>
    </source>
</evidence>
<keyword evidence="8 10" id="KW-0346">Stress response</keyword>
<keyword evidence="4 10" id="KW-0547">Nucleotide-binding</keyword>
<evidence type="ECO:0000256" key="5">
    <source>
        <dbReference type="ARBA" id="ARBA00022801"/>
    </source>
</evidence>
<dbReference type="Pfam" id="PF00004">
    <property type="entry name" value="AAA"/>
    <property type="match status" value="1"/>
</dbReference>
<evidence type="ECO:0000256" key="13">
    <source>
        <dbReference type="PIRSR" id="PIRSR001174-2"/>
    </source>
</evidence>
<dbReference type="InterPro" id="IPR020568">
    <property type="entry name" value="Ribosomal_Su5_D2-typ_SF"/>
</dbReference>
<dbReference type="InterPro" id="IPR015947">
    <property type="entry name" value="PUA-like_sf"/>
</dbReference>
<evidence type="ECO:0000256" key="12">
    <source>
        <dbReference type="PIRSR" id="PIRSR001174-1"/>
    </source>
</evidence>
<dbReference type="Gene3D" id="1.10.8.60">
    <property type="match status" value="1"/>
</dbReference>
<feature type="binding site" evidence="10 13">
    <location>
        <begin position="411"/>
        <end position="418"/>
    </location>
    <ligand>
        <name>ATP</name>
        <dbReference type="ChEBI" id="CHEBI:30616"/>
    </ligand>
</feature>
<organism evidence="18 19">
    <name type="scientific">Prevotella disiens</name>
    <dbReference type="NCBI Taxonomy" id="28130"/>
    <lineage>
        <taxon>Bacteria</taxon>
        <taxon>Pseudomonadati</taxon>
        <taxon>Bacteroidota</taxon>
        <taxon>Bacteroidia</taxon>
        <taxon>Bacteroidales</taxon>
        <taxon>Prevotellaceae</taxon>
        <taxon>Prevotella</taxon>
    </lineage>
</organism>
<dbReference type="Pfam" id="PF05362">
    <property type="entry name" value="Lon_C"/>
    <property type="match status" value="1"/>
</dbReference>
<feature type="active site" evidence="10 12">
    <location>
        <position position="782"/>
    </location>
</feature>
<dbReference type="InterPro" id="IPR003593">
    <property type="entry name" value="AAA+_ATPase"/>
</dbReference>
<evidence type="ECO:0000256" key="7">
    <source>
        <dbReference type="ARBA" id="ARBA00022840"/>
    </source>
</evidence>
<accession>A0A379DXZ4</accession>
<dbReference type="Gene3D" id="1.20.5.5270">
    <property type="match status" value="1"/>
</dbReference>
<dbReference type="InterPro" id="IPR027417">
    <property type="entry name" value="P-loop_NTPase"/>
</dbReference>
<dbReference type="HAMAP" id="MF_01973">
    <property type="entry name" value="lon_bact"/>
    <property type="match status" value="1"/>
</dbReference>
<comment type="induction">
    <text evidence="10">By heat shock.</text>
</comment>
<dbReference type="EMBL" id="UGTL01000001">
    <property type="protein sequence ID" value="SUB85357.1"/>
    <property type="molecule type" value="Genomic_DNA"/>
</dbReference>
<evidence type="ECO:0000256" key="4">
    <source>
        <dbReference type="ARBA" id="ARBA00022741"/>
    </source>
</evidence>
<evidence type="ECO:0000313" key="19">
    <source>
        <dbReference type="Proteomes" id="UP000254072"/>
    </source>
</evidence>
<proteinExistence type="evidence at transcript level"/>
<evidence type="ECO:0000256" key="11">
    <source>
        <dbReference type="PIRNR" id="PIRNR001174"/>
    </source>
</evidence>
<dbReference type="GO" id="GO:0043565">
    <property type="term" value="F:sequence-specific DNA binding"/>
    <property type="evidence" value="ECO:0007669"/>
    <property type="project" value="UniProtKB-UniRule"/>
</dbReference>
<dbReference type="GO" id="GO:0034605">
    <property type="term" value="P:cellular response to heat"/>
    <property type="evidence" value="ECO:0007669"/>
    <property type="project" value="UniProtKB-UniRule"/>
</dbReference>
<evidence type="ECO:0000256" key="9">
    <source>
        <dbReference type="ARBA" id="ARBA00050665"/>
    </source>
</evidence>
<reference evidence="18 19" key="1">
    <citation type="submission" date="2018-06" db="EMBL/GenBank/DDBJ databases">
        <authorList>
            <consortium name="Pathogen Informatics"/>
            <person name="Doyle S."/>
        </authorList>
    </citation>
    <scope>NUCLEOTIDE SEQUENCE [LARGE SCALE GENOMIC DNA]</scope>
    <source>
        <strain evidence="18 19">NCTC11157</strain>
    </source>
</reference>
<comment type="function">
    <text evidence="10">ATP-dependent serine protease that mediates the selective degradation of mutant and abnormal proteins as well as certain short-lived regulatory proteins. Required for cellular homeostasis and for survival from DNA damage and developmental changes induced by stress. Degrades polypeptides processively to yield small peptide fragments that are 5 to 10 amino acids long. Binds to DNA in a double-stranded, site-specific manner.</text>
</comment>
<dbReference type="PROSITE" id="PS01046">
    <property type="entry name" value="LON_SER"/>
    <property type="match status" value="1"/>
</dbReference>
<gene>
    <name evidence="18" type="primary">lon1</name>
    <name evidence="10" type="synonym">lon</name>
    <name evidence="18" type="ORF">NCTC11157_01081</name>
</gene>
<evidence type="ECO:0000256" key="2">
    <source>
        <dbReference type="ARBA" id="ARBA00022490"/>
    </source>
</evidence>
<dbReference type="SUPFAM" id="SSF54211">
    <property type="entry name" value="Ribosomal protein S5 domain 2-like"/>
    <property type="match status" value="1"/>
</dbReference>
<dbReference type="PIRSF" id="PIRSF001174">
    <property type="entry name" value="Lon_proteas"/>
    <property type="match status" value="1"/>
</dbReference>
<dbReference type="GO" id="GO:0004176">
    <property type="term" value="F:ATP-dependent peptidase activity"/>
    <property type="evidence" value="ECO:0007669"/>
    <property type="project" value="UniProtKB-UniRule"/>
</dbReference>
<dbReference type="InterPro" id="IPR046336">
    <property type="entry name" value="Lon_prtase_N_sf"/>
</dbReference>
<sequence>MLGIIKIYAKAFIAKIQFYFVILHVKRNNEILMKQNNSIQMFADYEGDLPDFDVKVEGDVPVFVTRNLVMFPGVLMPVLVGRKATLKLVEFLEKHPNTIFAVFSQKDGNVDDPKEKDLYRTGIYARLVRAFDMPGNTHGENRTAILQGLGRCKLDKITKNSPYMIGLTHADPDAQADLNDYEFITAVNDMKMTAKEYIQGSDEIPDDSQFALDNIANPIVSINYVCANMPFSVVDKIYLLEEETLKDRLFRLMKTLNREIQFQHLRQNIRSKTREDLDEQQREYFLHQQIKNIQEELGDGESTPERKELLDKAKKKKWTEDTQKIFQKEFDKLNNLNPQSPDYSVQINYLQTMVNLPWNEFTKDDLDLKRAERVLNSDHYGMEKVKERILEYMAVLKLKGSLKSPILCLYGPPGVGKTSLGKSIAESMKRKYVRMSLGGLHDESEIRGHRRTYIGAMPGRIIKNIQKAGSSNPVFILDEIDKVTQNTINGDPASALLEVLDPEQNFAFHDNYLDMDYDLSKVLFVATANDINAIPKPLLDRMELIEVSGYITEEKVEIAKRHLLPKELSNTGLDITHPKFKFTKAAFEKLIESYTRESGVRQLEKQINKLLRKLAYKQAVDNELAYESVDPTKLEQLLGNPPFYRDIYQGNDYAGVVTGLAWTSVGGEILFIETSLSKGKAGKLTLTGNLGDVMKESAVIALEYVKAHIDRLNVDYRIFDQWNIHIHVPEGATPKDGPSAGITIATSIASALTQRKVRKNTAMTGEITLRGKVLPVGGIKEKILAAKRAGITDIIMCKDNKKNIEEIPEKYRKGVEFHYVENIQEVWDFALTDQMVKNPIDFTITEENNKNN</sequence>
<dbReference type="InterPro" id="IPR008269">
    <property type="entry name" value="Lon_proteolytic"/>
</dbReference>
<evidence type="ECO:0000256" key="14">
    <source>
        <dbReference type="PROSITE-ProRule" id="PRU01122"/>
    </source>
</evidence>
<dbReference type="InterPro" id="IPR014721">
    <property type="entry name" value="Ribsml_uS5_D2-typ_fold_subgr"/>
</dbReference>
<dbReference type="InterPro" id="IPR004815">
    <property type="entry name" value="Lon_bac/euk-typ"/>
</dbReference>
<feature type="active site" evidence="10 12">
    <location>
        <position position="739"/>
    </location>
</feature>
<keyword evidence="6 10" id="KW-0720">Serine protease</keyword>
<dbReference type="InterPro" id="IPR054594">
    <property type="entry name" value="Lon_lid"/>
</dbReference>
<dbReference type="Gene3D" id="3.40.50.300">
    <property type="entry name" value="P-loop containing nucleotide triphosphate hydrolases"/>
    <property type="match status" value="1"/>
</dbReference>
<comment type="subcellular location">
    <subcellularLocation>
        <location evidence="1 10 11">Cytoplasm</location>
    </subcellularLocation>
</comment>
<dbReference type="InterPro" id="IPR003111">
    <property type="entry name" value="Lon_prtase_N"/>
</dbReference>
<keyword evidence="3 10" id="KW-0645">Protease</keyword>
<dbReference type="InterPro" id="IPR003959">
    <property type="entry name" value="ATPase_AAA_core"/>
</dbReference>
<name>A0A379DXZ4_9BACT</name>
<dbReference type="AlphaFoldDB" id="A0A379DXZ4"/>
<dbReference type="CDD" id="cd19500">
    <property type="entry name" value="RecA-like_Lon"/>
    <property type="match status" value="1"/>
</dbReference>
<evidence type="ECO:0000256" key="8">
    <source>
        <dbReference type="ARBA" id="ARBA00023016"/>
    </source>
</evidence>
<evidence type="ECO:0000256" key="3">
    <source>
        <dbReference type="ARBA" id="ARBA00022670"/>
    </source>
</evidence>
<evidence type="ECO:0000256" key="6">
    <source>
        <dbReference type="ARBA" id="ARBA00022825"/>
    </source>
</evidence>
<dbReference type="InterPro" id="IPR008268">
    <property type="entry name" value="Peptidase_S16_AS"/>
</dbReference>
<evidence type="ECO:0000256" key="1">
    <source>
        <dbReference type="ARBA" id="ARBA00004496"/>
    </source>
</evidence>